<dbReference type="HOGENOM" id="CLU_3198875_0_0_0"/>
<dbReference type="KEGG" id="dpd:Deipe_4346"/>
<dbReference type="EMBL" id="CP003383">
    <property type="protein sequence ID" value="AFZ69686.1"/>
    <property type="molecule type" value="Genomic_DNA"/>
</dbReference>
<geneLocation type="plasmid" evidence="2 3">
    <name>pDEIPE01</name>
</geneLocation>
<accession>L0A799</accession>
<keyword evidence="2" id="KW-0614">Plasmid</keyword>
<feature type="compositionally biased region" description="Polar residues" evidence="1">
    <location>
        <begin position="17"/>
        <end position="27"/>
    </location>
</feature>
<gene>
    <name evidence="2" type="ordered locus">Deipe_4346</name>
</gene>
<organism evidence="2 3">
    <name type="scientific">Deinococcus peraridilitoris (strain DSM 19664 / LMG 22246 / CIP 109416 / KR-200)</name>
    <dbReference type="NCBI Taxonomy" id="937777"/>
    <lineage>
        <taxon>Bacteria</taxon>
        <taxon>Thermotogati</taxon>
        <taxon>Deinococcota</taxon>
        <taxon>Deinococci</taxon>
        <taxon>Deinococcales</taxon>
        <taxon>Deinococcaceae</taxon>
        <taxon>Deinococcus</taxon>
    </lineage>
</organism>
<protein>
    <submittedName>
        <fullName evidence="2">Uncharacterized protein</fullName>
    </submittedName>
</protein>
<keyword evidence="3" id="KW-1185">Reference proteome</keyword>
<name>L0A799_DEIPD</name>
<evidence type="ECO:0000256" key="1">
    <source>
        <dbReference type="SAM" id="MobiDB-lite"/>
    </source>
</evidence>
<dbReference type="AlphaFoldDB" id="L0A799"/>
<dbReference type="Proteomes" id="UP000010467">
    <property type="component" value="Plasmid pDEIPE01"/>
</dbReference>
<reference evidence="3" key="1">
    <citation type="submission" date="2012-03" db="EMBL/GenBank/DDBJ databases">
        <title>Complete sequence of plasmid 1 of Deinococcus peraridilitoris DSM 19664.</title>
        <authorList>
            <person name="Lucas S."/>
            <person name="Copeland A."/>
            <person name="Lapidus A."/>
            <person name="Glavina del Rio T."/>
            <person name="Dalin E."/>
            <person name="Tice H."/>
            <person name="Bruce D."/>
            <person name="Goodwin L."/>
            <person name="Pitluck S."/>
            <person name="Peters L."/>
            <person name="Mikhailova N."/>
            <person name="Lu M."/>
            <person name="Kyrpides N."/>
            <person name="Mavromatis K."/>
            <person name="Ivanova N."/>
            <person name="Brettin T."/>
            <person name="Detter J.C."/>
            <person name="Han C."/>
            <person name="Larimer F."/>
            <person name="Land M."/>
            <person name="Hauser L."/>
            <person name="Markowitz V."/>
            <person name="Cheng J.-F."/>
            <person name="Hugenholtz P."/>
            <person name="Woyke T."/>
            <person name="Wu D."/>
            <person name="Pukall R."/>
            <person name="Steenblock K."/>
            <person name="Brambilla E."/>
            <person name="Klenk H.-P."/>
            <person name="Eisen J.A."/>
        </authorList>
    </citation>
    <scope>NUCLEOTIDE SEQUENCE [LARGE SCALE GENOMIC DNA]</scope>
    <source>
        <strain evidence="3">DSM 19664 / LMG 22246 / CIP 109416 / KR-200</strain>
        <plasmid evidence="3">Plasmid pDEIPE01</plasmid>
    </source>
</reference>
<sequence>MQTALSGGPPAREQKSTGHASFSQTKQPYEPQPGAGVIWKVTKTN</sequence>
<evidence type="ECO:0000313" key="2">
    <source>
        <dbReference type="EMBL" id="AFZ69686.1"/>
    </source>
</evidence>
<feature type="region of interest" description="Disordered" evidence="1">
    <location>
        <begin position="1"/>
        <end position="45"/>
    </location>
</feature>
<proteinExistence type="predicted"/>
<evidence type="ECO:0000313" key="3">
    <source>
        <dbReference type="Proteomes" id="UP000010467"/>
    </source>
</evidence>